<reference evidence="1" key="1">
    <citation type="journal article" date="2013" name="Nat. Commun.">
        <title>Whole-genome sequencing of Oryza brachyantha reveals mechanisms underlying Oryza genome evolution.</title>
        <authorList>
            <person name="Chen J."/>
            <person name="Huang Q."/>
            <person name="Gao D."/>
            <person name="Wang J."/>
            <person name="Lang Y."/>
            <person name="Liu T."/>
            <person name="Li B."/>
            <person name="Bai Z."/>
            <person name="Luis Goicoechea J."/>
            <person name="Liang C."/>
            <person name="Chen C."/>
            <person name="Zhang W."/>
            <person name="Sun S."/>
            <person name="Liao Y."/>
            <person name="Zhang X."/>
            <person name="Yang L."/>
            <person name="Song C."/>
            <person name="Wang M."/>
            <person name="Shi J."/>
            <person name="Liu G."/>
            <person name="Liu J."/>
            <person name="Zhou H."/>
            <person name="Zhou W."/>
            <person name="Yu Q."/>
            <person name="An N."/>
            <person name="Chen Y."/>
            <person name="Cai Q."/>
            <person name="Wang B."/>
            <person name="Liu B."/>
            <person name="Min J."/>
            <person name="Huang Y."/>
            <person name="Wu H."/>
            <person name="Li Z."/>
            <person name="Zhang Y."/>
            <person name="Yin Y."/>
            <person name="Song W."/>
            <person name="Jiang J."/>
            <person name="Jackson S.A."/>
            <person name="Wing R.A."/>
            <person name="Wang J."/>
            <person name="Chen M."/>
        </authorList>
    </citation>
    <scope>NUCLEOTIDE SEQUENCE [LARGE SCALE GENOMIC DNA]</scope>
    <source>
        <strain evidence="1">cv. IRGC 101232</strain>
    </source>
</reference>
<dbReference type="AlphaFoldDB" id="J3LX96"/>
<dbReference type="EnsemblPlants" id="OB04G17710.1">
    <property type="protein sequence ID" value="OB04G17710.1"/>
    <property type="gene ID" value="OB04G17710"/>
</dbReference>
<dbReference type="HOGENOM" id="CLU_2708765_0_0_1"/>
<sequence>MEMDVNLMAADLSAENLIFFVSLMDLLLFLDGHLMLTRATPHGKVSHISSGGAHHTLEIKLVMYLYTDTYTHA</sequence>
<proteinExistence type="predicted"/>
<protein>
    <submittedName>
        <fullName evidence="1">Uncharacterized protein</fullName>
    </submittedName>
</protein>
<dbReference type="Gramene" id="OB04G17710.1">
    <property type="protein sequence ID" value="OB04G17710.1"/>
    <property type="gene ID" value="OB04G17710"/>
</dbReference>
<name>J3LX96_ORYBR</name>
<keyword evidence="2" id="KW-1185">Reference proteome</keyword>
<reference evidence="1" key="2">
    <citation type="submission" date="2013-04" db="UniProtKB">
        <authorList>
            <consortium name="EnsemblPlants"/>
        </authorList>
    </citation>
    <scope>IDENTIFICATION</scope>
</reference>
<accession>J3LX96</accession>
<dbReference type="Proteomes" id="UP000006038">
    <property type="component" value="Chromosome 4"/>
</dbReference>
<evidence type="ECO:0000313" key="2">
    <source>
        <dbReference type="Proteomes" id="UP000006038"/>
    </source>
</evidence>
<evidence type="ECO:0000313" key="1">
    <source>
        <dbReference type="EnsemblPlants" id="OB04G17710.1"/>
    </source>
</evidence>
<organism evidence="1">
    <name type="scientific">Oryza brachyantha</name>
    <name type="common">malo sina</name>
    <dbReference type="NCBI Taxonomy" id="4533"/>
    <lineage>
        <taxon>Eukaryota</taxon>
        <taxon>Viridiplantae</taxon>
        <taxon>Streptophyta</taxon>
        <taxon>Embryophyta</taxon>
        <taxon>Tracheophyta</taxon>
        <taxon>Spermatophyta</taxon>
        <taxon>Magnoliopsida</taxon>
        <taxon>Liliopsida</taxon>
        <taxon>Poales</taxon>
        <taxon>Poaceae</taxon>
        <taxon>BOP clade</taxon>
        <taxon>Oryzoideae</taxon>
        <taxon>Oryzeae</taxon>
        <taxon>Oryzinae</taxon>
        <taxon>Oryza</taxon>
    </lineage>
</organism>